<sequence>MDWSAGLEELGRNSAQGKKNNEQTKQQVRAGRRRTRVRGITASRERWTQVQLYGFGTGTGIELGQMRMWRRHGVKVKRERQAKYSIIYLGTGRGRQRRCGWALGREGSRGFVGKAKEGGGRFVLQPDADVGRREEGEWASTRRVGREACARGREGRRKAFRKVKDGGGGACALSRTRGHGGRGDIHHRGGDRDVEGVSAHCVSVGLWGHSTGSLSAPAQKIQGRKEAVWRQDGCDRINIGSWSGLDAGRRSVIIITAAWQTRRNWATHEITSQAGGLHGTVRRASTSPQSGQSCRVEDGREGRALVSTRSDQSPATSACSKSSKGIGDGSCSYGLEDSDDIMMSNHHHRPRAYRARESHLQSQDYVLREVPGCCTGGAGACGPCLGAALANQDNAQFLSRVNLPFVSTTTGTVDPLRLPVLASWTRASSLKHVLVKIRKCVFPFLIVLPLIPRRIITTSFPGRFSLYSFGPLPSTFHPSLLILPPLSRPFFAFRSPPLRGQSSHTQQRNGLPRKPQAPPAARGQHVLISNHHMHFVLYVG</sequence>
<feature type="compositionally biased region" description="Polar residues" evidence="1">
    <location>
        <begin position="500"/>
        <end position="509"/>
    </location>
</feature>
<feature type="compositionally biased region" description="Polar residues" evidence="1">
    <location>
        <begin position="283"/>
        <end position="293"/>
    </location>
</feature>
<accession>A0AAD7DQ68</accession>
<feature type="compositionally biased region" description="Basic and acidic residues" evidence="1">
    <location>
        <begin position="181"/>
        <end position="191"/>
    </location>
</feature>
<feature type="region of interest" description="Disordered" evidence="1">
    <location>
        <begin position="276"/>
        <end position="327"/>
    </location>
</feature>
<dbReference type="AlphaFoldDB" id="A0AAD7DQ68"/>
<evidence type="ECO:0000313" key="2">
    <source>
        <dbReference type="EMBL" id="KAJ7697094.1"/>
    </source>
</evidence>
<comment type="caution">
    <text evidence="2">The sequence shown here is derived from an EMBL/GenBank/DDBJ whole genome shotgun (WGS) entry which is preliminary data.</text>
</comment>
<keyword evidence="3" id="KW-1185">Reference proteome</keyword>
<evidence type="ECO:0000256" key="1">
    <source>
        <dbReference type="SAM" id="MobiDB-lite"/>
    </source>
</evidence>
<feature type="region of interest" description="Disordered" evidence="1">
    <location>
        <begin position="499"/>
        <end position="522"/>
    </location>
</feature>
<dbReference type="EMBL" id="JARKIB010000617">
    <property type="protein sequence ID" value="KAJ7697094.1"/>
    <property type="molecule type" value="Genomic_DNA"/>
</dbReference>
<proteinExistence type="predicted"/>
<feature type="compositionally biased region" description="Polar residues" evidence="1">
    <location>
        <begin position="307"/>
        <end position="323"/>
    </location>
</feature>
<gene>
    <name evidence="2" type="ORF">B0H16DRAFT_1706287</name>
</gene>
<feature type="region of interest" description="Disordered" evidence="1">
    <location>
        <begin position="1"/>
        <end position="34"/>
    </location>
</feature>
<feature type="compositionally biased region" description="Polar residues" evidence="1">
    <location>
        <begin position="13"/>
        <end position="27"/>
    </location>
</feature>
<organism evidence="2 3">
    <name type="scientific">Mycena metata</name>
    <dbReference type="NCBI Taxonomy" id="1033252"/>
    <lineage>
        <taxon>Eukaryota</taxon>
        <taxon>Fungi</taxon>
        <taxon>Dikarya</taxon>
        <taxon>Basidiomycota</taxon>
        <taxon>Agaricomycotina</taxon>
        <taxon>Agaricomycetes</taxon>
        <taxon>Agaricomycetidae</taxon>
        <taxon>Agaricales</taxon>
        <taxon>Marasmiineae</taxon>
        <taxon>Mycenaceae</taxon>
        <taxon>Mycena</taxon>
    </lineage>
</organism>
<evidence type="ECO:0000313" key="3">
    <source>
        <dbReference type="Proteomes" id="UP001215598"/>
    </source>
</evidence>
<name>A0AAD7DQ68_9AGAR</name>
<reference evidence="2" key="1">
    <citation type="submission" date="2023-03" db="EMBL/GenBank/DDBJ databases">
        <title>Massive genome expansion in bonnet fungi (Mycena s.s.) driven by repeated elements and novel gene families across ecological guilds.</title>
        <authorList>
            <consortium name="Lawrence Berkeley National Laboratory"/>
            <person name="Harder C.B."/>
            <person name="Miyauchi S."/>
            <person name="Viragh M."/>
            <person name="Kuo A."/>
            <person name="Thoen E."/>
            <person name="Andreopoulos B."/>
            <person name="Lu D."/>
            <person name="Skrede I."/>
            <person name="Drula E."/>
            <person name="Henrissat B."/>
            <person name="Morin E."/>
            <person name="Kohler A."/>
            <person name="Barry K."/>
            <person name="LaButti K."/>
            <person name="Morin E."/>
            <person name="Salamov A."/>
            <person name="Lipzen A."/>
            <person name="Mereny Z."/>
            <person name="Hegedus B."/>
            <person name="Baldrian P."/>
            <person name="Stursova M."/>
            <person name="Weitz H."/>
            <person name="Taylor A."/>
            <person name="Grigoriev I.V."/>
            <person name="Nagy L.G."/>
            <person name="Martin F."/>
            <person name="Kauserud H."/>
        </authorList>
    </citation>
    <scope>NUCLEOTIDE SEQUENCE</scope>
    <source>
        <strain evidence="2">CBHHK182m</strain>
    </source>
</reference>
<feature type="region of interest" description="Disordered" evidence="1">
    <location>
        <begin position="172"/>
        <end position="191"/>
    </location>
</feature>
<protein>
    <submittedName>
        <fullName evidence="2">Uncharacterized protein</fullName>
    </submittedName>
</protein>
<dbReference type="Proteomes" id="UP001215598">
    <property type="component" value="Unassembled WGS sequence"/>
</dbReference>